<organism evidence="1 2">
    <name type="scientific">Tetrahymena thermophila (strain SB210)</name>
    <dbReference type="NCBI Taxonomy" id="312017"/>
    <lineage>
        <taxon>Eukaryota</taxon>
        <taxon>Sar</taxon>
        <taxon>Alveolata</taxon>
        <taxon>Ciliophora</taxon>
        <taxon>Intramacronucleata</taxon>
        <taxon>Oligohymenophorea</taxon>
        <taxon>Hymenostomatida</taxon>
        <taxon>Tetrahymenina</taxon>
        <taxon>Tetrahymenidae</taxon>
        <taxon>Tetrahymena</taxon>
    </lineage>
</organism>
<dbReference type="InParanoid" id="W7XC47"/>
<gene>
    <name evidence="1" type="ORF">TTHERM_000478091</name>
</gene>
<name>W7XC47_TETTS</name>
<dbReference type="RefSeq" id="XP_012653396.1">
    <property type="nucleotide sequence ID" value="XM_012797942.1"/>
</dbReference>
<evidence type="ECO:0000313" key="1">
    <source>
        <dbReference type="EMBL" id="EWS74063.1"/>
    </source>
</evidence>
<evidence type="ECO:0000313" key="2">
    <source>
        <dbReference type="Proteomes" id="UP000009168"/>
    </source>
</evidence>
<reference evidence="2" key="1">
    <citation type="journal article" date="2006" name="PLoS Biol.">
        <title>Macronuclear genome sequence of the ciliate Tetrahymena thermophila, a model eukaryote.</title>
        <authorList>
            <person name="Eisen J.A."/>
            <person name="Coyne R.S."/>
            <person name="Wu M."/>
            <person name="Wu D."/>
            <person name="Thiagarajan M."/>
            <person name="Wortman J.R."/>
            <person name="Badger J.H."/>
            <person name="Ren Q."/>
            <person name="Amedeo P."/>
            <person name="Jones K.M."/>
            <person name="Tallon L.J."/>
            <person name="Delcher A.L."/>
            <person name="Salzberg S.L."/>
            <person name="Silva J.C."/>
            <person name="Haas B.J."/>
            <person name="Majoros W.H."/>
            <person name="Farzad M."/>
            <person name="Carlton J.M."/>
            <person name="Smith R.K. Jr."/>
            <person name="Garg J."/>
            <person name="Pearlman R.E."/>
            <person name="Karrer K.M."/>
            <person name="Sun L."/>
            <person name="Manning G."/>
            <person name="Elde N.C."/>
            <person name="Turkewitz A.P."/>
            <person name="Asai D.J."/>
            <person name="Wilkes D.E."/>
            <person name="Wang Y."/>
            <person name="Cai H."/>
            <person name="Collins K."/>
            <person name="Stewart B.A."/>
            <person name="Lee S.R."/>
            <person name="Wilamowska K."/>
            <person name="Weinberg Z."/>
            <person name="Ruzzo W.L."/>
            <person name="Wloga D."/>
            <person name="Gaertig J."/>
            <person name="Frankel J."/>
            <person name="Tsao C.-C."/>
            <person name="Gorovsky M.A."/>
            <person name="Keeling P.J."/>
            <person name="Waller R.F."/>
            <person name="Patron N.J."/>
            <person name="Cherry J.M."/>
            <person name="Stover N.A."/>
            <person name="Krieger C.J."/>
            <person name="del Toro C."/>
            <person name="Ryder H.F."/>
            <person name="Williamson S.C."/>
            <person name="Barbeau R.A."/>
            <person name="Hamilton E.P."/>
            <person name="Orias E."/>
        </authorList>
    </citation>
    <scope>NUCLEOTIDE SEQUENCE [LARGE SCALE GENOMIC DNA]</scope>
    <source>
        <strain evidence="2">SB210</strain>
    </source>
</reference>
<sequence>MTIKIPVIMILIRAPLKKSLLKSIDQINLKSLDETLSSKSILQLYKLLLGYVQVEFQESFEPNGLVNYDPYANNNVLTVCTPNEAI</sequence>
<dbReference type="AlphaFoldDB" id="W7XC47"/>
<dbReference type="KEGG" id="tet:TTHERM_000478091"/>
<dbReference type="EMBL" id="GG662667">
    <property type="protein sequence ID" value="EWS74063.1"/>
    <property type="molecule type" value="Genomic_DNA"/>
</dbReference>
<keyword evidence="2" id="KW-1185">Reference proteome</keyword>
<protein>
    <submittedName>
        <fullName evidence="1">Uncharacterized protein</fullName>
    </submittedName>
</protein>
<dbReference type="GeneID" id="24439195"/>
<accession>W7XC47</accession>
<dbReference type="Proteomes" id="UP000009168">
    <property type="component" value="Unassembled WGS sequence"/>
</dbReference>
<proteinExistence type="predicted"/>